<dbReference type="PROSITE" id="PS50234">
    <property type="entry name" value="VWFA"/>
    <property type="match status" value="1"/>
</dbReference>
<dbReference type="Gene3D" id="3.40.50.410">
    <property type="entry name" value="von Willebrand factor, type A domain"/>
    <property type="match status" value="1"/>
</dbReference>
<proteinExistence type="predicted"/>
<dbReference type="STRING" id="51642.NSMM_410055"/>
<protein>
    <recommendedName>
        <fullName evidence="1">VWFA domain-containing protein</fullName>
    </recommendedName>
</protein>
<organism evidence="2 3">
    <name type="scientific">Nitrosomonas mobilis</name>
    <dbReference type="NCBI Taxonomy" id="51642"/>
    <lineage>
        <taxon>Bacteria</taxon>
        <taxon>Pseudomonadati</taxon>
        <taxon>Pseudomonadota</taxon>
        <taxon>Betaproteobacteria</taxon>
        <taxon>Nitrosomonadales</taxon>
        <taxon>Nitrosomonadaceae</taxon>
        <taxon>Nitrosomonas</taxon>
    </lineage>
</organism>
<dbReference type="SUPFAM" id="SSF53300">
    <property type="entry name" value="vWA-like"/>
    <property type="match status" value="1"/>
</dbReference>
<keyword evidence="3" id="KW-1185">Reference proteome</keyword>
<evidence type="ECO:0000259" key="1">
    <source>
        <dbReference type="PROSITE" id="PS50234"/>
    </source>
</evidence>
<dbReference type="InterPro" id="IPR002035">
    <property type="entry name" value="VWF_A"/>
</dbReference>
<sequence>MVLQKLFEKFQLPKLVFIAGVLLQILLLAPSAFANVSAPGGYGLKIYNVNSVLYPFVQVYFRTFNSEKQPLVNLNEMNIGLMVKGRTYDPMKRQYAIQSIRNRSDAVRSVIILDASKSMLQNNAYLSTAQAAARFIDAKRPQDEVAVLAIRDTKEGYDVISNFERDPGALARRLADVKVDGMKSRIYDSIAAAMQMCAMSSQGSSIDPSVGNFLASCSIVIFSDGHDEGSALSREELNARITSLSIPVPIYALAYGPSSRSHFVNLESISKNSFGVYYLIGDTIDRMTRVVEEIQNILLSDYVVTFRSYEEVDGDMHALKIGVEYPTGSKKFTYDSSKFEAMEAPPIAEIDNAIRMLNQKMPPAPDGNPYFPARGQ</sequence>
<dbReference type="EMBL" id="FMWO01000049">
    <property type="protein sequence ID" value="SCZ85820.1"/>
    <property type="molecule type" value="Genomic_DNA"/>
</dbReference>
<dbReference type="AlphaFoldDB" id="A0A1G5SG27"/>
<evidence type="ECO:0000313" key="3">
    <source>
        <dbReference type="Proteomes" id="UP000198729"/>
    </source>
</evidence>
<dbReference type="RefSeq" id="WP_090286442.1">
    <property type="nucleotide sequence ID" value="NZ_FMWO01000049.1"/>
</dbReference>
<dbReference type="Proteomes" id="UP000198729">
    <property type="component" value="Unassembled WGS sequence"/>
</dbReference>
<evidence type="ECO:0000313" key="2">
    <source>
        <dbReference type="EMBL" id="SCZ85820.1"/>
    </source>
</evidence>
<dbReference type="InterPro" id="IPR036465">
    <property type="entry name" value="vWFA_dom_sf"/>
</dbReference>
<reference evidence="2 3" key="1">
    <citation type="submission" date="2016-10" db="EMBL/GenBank/DDBJ databases">
        <authorList>
            <person name="de Groot N.N."/>
        </authorList>
    </citation>
    <scope>NUCLEOTIDE SEQUENCE [LARGE SCALE GENOMIC DNA]</scope>
    <source>
        <strain evidence="2">1</strain>
    </source>
</reference>
<feature type="domain" description="VWFA" evidence="1">
    <location>
        <begin position="108"/>
        <end position="294"/>
    </location>
</feature>
<name>A0A1G5SG27_9PROT</name>
<accession>A0A1G5SG27</accession>
<gene>
    <name evidence="2" type="ORF">NSMM_410055</name>
</gene>
<dbReference type="Pfam" id="PF13519">
    <property type="entry name" value="VWA_2"/>
    <property type="match status" value="1"/>
</dbReference>